<gene>
    <name evidence="2" type="ORF">L0U88_02920</name>
</gene>
<name>A0ABS9BE56_9BACT</name>
<evidence type="ECO:0000313" key="3">
    <source>
        <dbReference type="Proteomes" id="UP001200145"/>
    </source>
</evidence>
<dbReference type="Gene3D" id="3.40.50.300">
    <property type="entry name" value="P-loop containing nucleotide triphosphate hydrolases"/>
    <property type="match status" value="1"/>
</dbReference>
<dbReference type="PANTHER" id="PTHR13696">
    <property type="entry name" value="P-LOOP CONTAINING NUCLEOSIDE TRIPHOSPHATE HYDROLASE"/>
    <property type="match status" value="1"/>
</dbReference>
<reference evidence="2 3" key="1">
    <citation type="submission" date="2022-01" db="EMBL/GenBank/DDBJ databases">
        <title>Flavihumibacter sp. nov., isolated from sediment of a river.</title>
        <authorList>
            <person name="Liu H."/>
        </authorList>
    </citation>
    <scope>NUCLEOTIDE SEQUENCE [LARGE SCALE GENOMIC DNA]</scope>
    <source>
        <strain evidence="2 3">RY-1</strain>
    </source>
</reference>
<dbReference type="InterPro" id="IPR027417">
    <property type="entry name" value="P-loop_NTPase"/>
</dbReference>
<feature type="domain" description="AAA" evidence="1">
    <location>
        <begin position="3"/>
        <end position="178"/>
    </location>
</feature>
<dbReference type="Proteomes" id="UP001200145">
    <property type="component" value="Unassembled WGS sequence"/>
</dbReference>
<evidence type="ECO:0000259" key="1">
    <source>
        <dbReference type="Pfam" id="PF13614"/>
    </source>
</evidence>
<sequence length="275" mass="30370">MARIIGVANQKGGVGKTTTAINLAASFAVLEFRTLLVDADPQANSTTGTGFDLHNITQSLYDCMVNGTPIRDVILKSDIPHLDVVPSHIDLVGAEIEMINYPNRENVLKGILAPVLEDYDFIVIDCSPSLGLITVNALTAADSVIVPVQTEFFALEGLGKLLNTIKIVQNRLNPELEIEGILMTMYDGRLRLCNQVVSEVRRHFDELVFNTIVHRNTRISEAPSVGKPVILYDAYSKGSVNYLNLAKEILQKNNMTRISQEDRVMEEETEEGAEE</sequence>
<dbReference type="EMBL" id="JAKEVY010000001">
    <property type="protein sequence ID" value="MCF1713580.1"/>
    <property type="molecule type" value="Genomic_DNA"/>
</dbReference>
<comment type="caution">
    <text evidence="2">The sequence shown here is derived from an EMBL/GenBank/DDBJ whole genome shotgun (WGS) entry which is preliminary data.</text>
</comment>
<keyword evidence="3" id="KW-1185">Reference proteome</keyword>
<dbReference type="SUPFAM" id="SSF52540">
    <property type="entry name" value="P-loop containing nucleoside triphosphate hydrolases"/>
    <property type="match status" value="1"/>
</dbReference>
<dbReference type="Pfam" id="PF13614">
    <property type="entry name" value="AAA_31"/>
    <property type="match status" value="1"/>
</dbReference>
<evidence type="ECO:0000313" key="2">
    <source>
        <dbReference type="EMBL" id="MCF1713580.1"/>
    </source>
</evidence>
<protein>
    <submittedName>
        <fullName evidence="2">AAA family ATPase</fullName>
    </submittedName>
</protein>
<dbReference type="CDD" id="cd02042">
    <property type="entry name" value="ParAB_family"/>
    <property type="match status" value="1"/>
</dbReference>
<dbReference type="InterPro" id="IPR025669">
    <property type="entry name" value="AAA_dom"/>
</dbReference>
<proteinExistence type="predicted"/>
<accession>A0ABS9BE56</accession>
<dbReference type="PANTHER" id="PTHR13696:SF52">
    <property type="entry name" value="PARA FAMILY PROTEIN CT_582"/>
    <property type="match status" value="1"/>
</dbReference>
<dbReference type="RefSeq" id="WP_234864110.1">
    <property type="nucleotide sequence ID" value="NZ_JAKEVY010000001.1"/>
</dbReference>
<dbReference type="InterPro" id="IPR050678">
    <property type="entry name" value="DNA_Partitioning_ATPase"/>
</dbReference>
<organism evidence="2 3">
    <name type="scientific">Flavihumibacter fluminis</name>
    <dbReference type="NCBI Taxonomy" id="2909236"/>
    <lineage>
        <taxon>Bacteria</taxon>
        <taxon>Pseudomonadati</taxon>
        <taxon>Bacteroidota</taxon>
        <taxon>Chitinophagia</taxon>
        <taxon>Chitinophagales</taxon>
        <taxon>Chitinophagaceae</taxon>
        <taxon>Flavihumibacter</taxon>
    </lineage>
</organism>